<dbReference type="InterPro" id="IPR020578">
    <property type="entry name" value="Aminotrans_V_PyrdxlP_BS"/>
</dbReference>
<evidence type="ECO:0000256" key="12">
    <source>
        <dbReference type="HAMAP-Rule" id="MF_00160"/>
    </source>
</evidence>
<comment type="catalytic activity">
    <reaction evidence="11 12 13">
        <text>O-phospho-L-serine + 2-oxoglutarate = 3-phosphooxypyruvate + L-glutamate</text>
        <dbReference type="Rhea" id="RHEA:14329"/>
        <dbReference type="ChEBI" id="CHEBI:16810"/>
        <dbReference type="ChEBI" id="CHEBI:18110"/>
        <dbReference type="ChEBI" id="CHEBI:29985"/>
        <dbReference type="ChEBI" id="CHEBI:57524"/>
        <dbReference type="EC" id="2.6.1.52"/>
    </reaction>
</comment>
<gene>
    <name evidence="12 15" type="primary">serC</name>
    <name evidence="15" type="ORF">Pla110_26640</name>
</gene>
<evidence type="ECO:0000256" key="8">
    <source>
        <dbReference type="ARBA" id="ARBA00023096"/>
    </source>
</evidence>
<evidence type="ECO:0000256" key="4">
    <source>
        <dbReference type="ARBA" id="ARBA00022576"/>
    </source>
</evidence>
<comment type="subunit">
    <text evidence="12">Homodimer.</text>
</comment>
<dbReference type="Gene3D" id="3.90.1150.10">
    <property type="entry name" value="Aspartate Aminotransferase, domain 1"/>
    <property type="match status" value="1"/>
</dbReference>
<dbReference type="OrthoDB" id="9809412at2"/>
<dbReference type="FunFam" id="3.40.640.10:FF:000010">
    <property type="entry name" value="Phosphoserine aminotransferase"/>
    <property type="match status" value="1"/>
</dbReference>
<dbReference type="KEGG" id="plon:Pla110_26640"/>
<dbReference type="GO" id="GO:0006564">
    <property type="term" value="P:L-serine biosynthetic process"/>
    <property type="evidence" value="ECO:0007669"/>
    <property type="project" value="UniProtKB-UniRule"/>
</dbReference>
<keyword evidence="9 12" id="KW-0718">Serine biosynthesis</keyword>
<dbReference type="RefSeq" id="WP_144996156.1">
    <property type="nucleotide sequence ID" value="NZ_CP036281.1"/>
</dbReference>
<evidence type="ECO:0000256" key="5">
    <source>
        <dbReference type="ARBA" id="ARBA00022605"/>
    </source>
</evidence>
<dbReference type="SUPFAM" id="SSF53383">
    <property type="entry name" value="PLP-dependent transferases"/>
    <property type="match status" value="1"/>
</dbReference>
<dbReference type="EMBL" id="CP036281">
    <property type="protein sequence ID" value="QDU80928.1"/>
    <property type="molecule type" value="Genomic_DNA"/>
</dbReference>
<dbReference type="PROSITE" id="PS00595">
    <property type="entry name" value="AA_TRANSFER_CLASS_5"/>
    <property type="match status" value="1"/>
</dbReference>
<dbReference type="InterPro" id="IPR015422">
    <property type="entry name" value="PyrdxlP-dep_Trfase_small"/>
</dbReference>
<dbReference type="PANTHER" id="PTHR43247">
    <property type="entry name" value="PHOSPHOSERINE AMINOTRANSFERASE"/>
    <property type="match status" value="1"/>
</dbReference>
<feature type="modified residue" description="N6-(pyridoxal phosphate)lysine" evidence="12">
    <location>
        <position position="196"/>
    </location>
</feature>
<dbReference type="InterPro" id="IPR022278">
    <property type="entry name" value="Pser_aminoTfrase"/>
</dbReference>
<comment type="caution">
    <text evidence="12">Lacks conserved residue(s) required for the propagation of feature annotation.</text>
</comment>
<comment type="pathway">
    <text evidence="2 12 13">Amino-acid biosynthesis; L-serine biosynthesis; L-serine from 3-phospho-D-glycerate: step 2/3.</text>
</comment>
<dbReference type="GO" id="GO:0008615">
    <property type="term" value="P:pyridoxine biosynthetic process"/>
    <property type="evidence" value="ECO:0007669"/>
    <property type="project" value="UniProtKB-UniRule"/>
</dbReference>
<feature type="binding site" evidence="12">
    <location>
        <begin position="237"/>
        <end position="238"/>
    </location>
    <ligand>
        <name>pyridoxal 5'-phosphate</name>
        <dbReference type="ChEBI" id="CHEBI:597326"/>
    </ligand>
</feature>
<keyword evidence="12" id="KW-0963">Cytoplasm</keyword>
<dbReference type="InterPro" id="IPR015424">
    <property type="entry name" value="PyrdxlP-dep_Trfase"/>
</dbReference>
<dbReference type="UniPathway" id="UPA00244">
    <property type="reaction ID" value="UER00311"/>
</dbReference>
<dbReference type="NCBIfam" id="NF003764">
    <property type="entry name" value="PRK05355.1"/>
    <property type="match status" value="1"/>
</dbReference>
<comment type="cofactor">
    <cofactor evidence="12">
        <name>pyridoxal 5'-phosphate</name>
        <dbReference type="ChEBI" id="CHEBI:597326"/>
    </cofactor>
    <text evidence="12">Binds 1 pyridoxal phosphate per subunit.</text>
</comment>
<evidence type="ECO:0000256" key="7">
    <source>
        <dbReference type="ARBA" id="ARBA00022898"/>
    </source>
</evidence>
<dbReference type="HAMAP" id="MF_00160">
    <property type="entry name" value="SerC_aminotrans_5"/>
    <property type="match status" value="1"/>
</dbReference>
<name>A0A518CNY6_9PLAN</name>
<dbReference type="InterPro" id="IPR015421">
    <property type="entry name" value="PyrdxlP-dep_Trfase_major"/>
</dbReference>
<reference evidence="15 16" key="1">
    <citation type="submission" date="2019-02" db="EMBL/GenBank/DDBJ databases">
        <title>Deep-cultivation of Planctomycetes and their phenomic and genomic characterization uncovers novel biology.</title>
        <authorList>
            <person name="Wiegand S."/>
            <person name="Jogler M."/>
            <person name="Boedeker C."/>
            <person name="Pinto D."/>
            <person name="Vollmers J."/>
            <person name="Rivas-Marin E."/>
            <person name="Kohn T."/>
            <person name="Peeters S.H."/>
            <person name="Heuer A."/>
            <person name="Rast P."/>
            <person name="Oberbeckmann S."/>
            <person name="Bunk B."/>
            <person name="Jeske O."/>
            <person name="Meyerdierks A."/>
            <person name="Storesund J.E."/>
            <person name="Kallscheuer N."/>
            <person name="Luecker S."/>
            <person name="Lage O.M."/>
            <person name="Pohl T."/>
            <person name="Merkel B.J."/>
            <person name="Hornburger P."/>
            <person name="Mueller R.-W."/>
            <person name="Bruemmer F."/>
            <person name="Labrenz M."/>
            <person name="Spormann A.M."/>
            <person name="Op den Camp H."/>
            <person name="Overmann J."/>
            <person name="Amann R."/>
            <person name="Jetten M.S.M."/>
            <person name="Mascher T."/>
            <person name="Medema M.H."/>
            <person name="Devos D.P."/>
            <person name="Kaster A.-K."/>
            <person name="Ovreas L."/>
            <person name="Rohde M."/>
            <person name="Galperin M.Y."/>
            <person name="Jogler C."/>
        </authorList>
    </citation>
    <scope>NUCLEOTIDE SEQUENCE [LARGE SCALE GENOMIC DNA]</scope>
    <source>
        <strain evidence="15 16">Pla110</strain>
    </source>
</reference>
<dbReference type="GO" id="GO:0005737">
    <property type="term" value="C:cytoplasm"/>
    <property type="evidence" value="ECO:0007669"/>
    <property type="project" value="UniProtKB-SubCell"/>
</dbReference>
<evidence type="ECO:0000313" key="15">
    <source>
        <dbReference type="EMBL" id="QDU80928.1"/>
    </source>
</evidence>
<dbReference type="FunFam" id="3.90.1150.10:FF:000006">
    <property type="entry name" value="Phosphoserine aminotransferase"/>
    <property type="match status" value="1"/>
</dbReference>
<sequence>MSERIINFSAGPAVLPEPVLSQAREDLWSLDGTGIGVMEHSHRGKAFLAVYEKTVALCRELASIPDNYKVLFLQGGASSQFFTIPMNFLAQDKTADYLITGSWSKKAIAEAKSFGTAHTASSSADKNFNYIPKEIKYSDTQTYVHFTSNNTIFGTEYASEPENPAGSFLVCDASSDIFSRPLDISKYGIVYAGAQKNLGPSGVTLVIIRDDLIEQGASDIPTMLQYRTHAENDSMFNTPPTFGIYIMGQVFSWIKDQGGLSAIQKLNQRKANKLYGYLDSSKLFQGTAEVDSRSMMNVTFVTGNEDLDKKFISEATAAGLDGLKGHRSVGGMRASIYNAFPEAGIDKLVEFMTAFEKSNG</sequence>
<keyword evidence="6 12" id="KW-0808">Transferase</keyword>
<dbReference type="AlphaFoldDB" id="A0A518CNY6"/>
<dbReference type="Gene3D" id="3.40.640.10">
    <property type="entry name" value="Type I PLP-dependent aspartate aminotransferase-like (Major domain)"/>
    <property type="match status" value="1"/>
</dbReference>
<dbReference type="UniPathway" id="UPA00135">
    <property type="reaction ID" value="UER00197"/>
</dbReference>
<evidence type="ECO:0000256" key="1">
    <source>
        <dbReference type="ARBA" id="ARBA00004915"/>
    </source>
</evidence>
<evidence type="ECO:0000256" key="9">
    <source>
        <dbReference type="ARBA" id="ARBA00023299"/>
    </source>
</evidence>
<dbReference type="InterPro" id="IPR000192">
    <property type="entry name" value="Aminotrans_V_dom"/>
</dbReference>
<protein>
    <recommendedName>
        <fullName evidence="12">Phosphoserine aminotransferase</fullName>
        <ecNumber evidence="12">2.6.1.52</ecNumber>
    </recommendedName>
    <alternativeName>
        <fullName evidence="12">Phosphohydroxythreonine aminotransferase</fullName>
        <shortName evidence="12">PSAT</shortName>
    </alternativeName>
</protein>
<comment type="catalytic activity">
    <reaction evidence="10 12">
        <text>4-(phosphooxy)-L-threonine + 2-oxoglutarate = (R)-3-hydroxy-2-oxo-4-phosphooxybutanoate + L-glutamate</text>
        <dbReference type="Rhea" id="RHEA:16573"/>
        <dbReference type="ChEBI" id="CHEBI:16810"/>
        <dbReference type="ChEBI" id="CHEBI:29985"/>
        <dbReference type="ChEBI" id="CHEBI:58452"/>
        <dbReference type="ChEBI" id="CHEBI:58538"/>
        <dbReference type="EC" id="2.6.1.52"/>
    </reaction>
</comment>
<feature type="binding site" evidence="12">
    <location>
        <position position="195"/>
    </location>
    <ligand>
        <name>pyridoxal 5'-phosphate</name>
        <dbReference type="ChEBI" id="CHEBI:597326"/>
    </ligand>
</feature>
<evidence type="ECO:0000256" key="3">
    <source>
        <dbReference type="ARBA" id="ARBA00006904"/>
    </source>
</evidence>
<comment type="similarity">
    <text evidence="3 12">Belongs to the class-V pyridoxal-phosphate-dependent aminotransferase family. SerC subfamily.</text>
</comment>
<dbReference type="Pfam" id="PF00266">
    <property type="entry name" value="Aminotran_5"/>
    <property type="match status" value="1"/>
</dbReference>
<dbReference type="Proteomes" id="UP000317178">
    <property type="component" value="Chromosome"/>
</dbReference>
<keyword evidence="4 12" id="KW-0032">Aminotransferase</keyword>
<comment type="function">
    <text evidence="12">Catalyzes the reversible conversion of 3-phosphohydroxypyruvate to phosphoserine and of 3-hydroxy-2-oxo-4-phosphonooxybutanoate to phosphohydroxythreonine.</text>
</comment>
<evidence type="ECO:0000256" key="6">
    <source>
        <dbReference type="ARBA" id="ARBA00022679"/>
    </source>
</evidence>
<evidence type="ECO:0000256" key="10">
    <source>
        <dbReference type="ARBA" id="ARBA00047630"/>
    </source>
</evidence>
<dbReference type="PANTHER" id="PTHR43247:SF1">
    <property type="entry name" value="PHOSPHOSERINE AMINOTRANSFERASE"/>
    <property type="match status" value="1"/>
</dbReference>
<comment type="pathway">
    <text evidence="1 12">Cofactor biosynthesis; pyridoxine 5'-phosphate biosynthesis; pyridoxine 5'-phosphate from D-erythrose 4-phosphate: step 3/5.</text>
</comment>
<feature type="binding site" evidence="12">
    <location>
        <position position="43"/>
    </location>
    <ligand>
        <name>L-glutamate</name>
        <dbReference type="ChEBI" id="CHEBI:29985"/>
    </ligand>
</feature>
<dbReference type="NCBIfam" id="TIGR01364">
    <property type="entry name" value="serC_1"/>
    <property type="match status" value="1"/>
</dbReference>
<dbReference type="GO" id="GO:0030170">
    <property type="term" value="F:pyridoxal phosphate binding"/>
    <property type="evidence" value="ECO:0007669"/>
    <property type="project" value="UniProtKB-UniRule"/>
</dbReference>
<keyword evidence="8 12" id="KW-0664">Pyridoxine biosynthesis</keyword>
<dbReference type="EC" id="2.6.1.52" evidence="12"/>
<feature type="binding site" evidence="12">
    <location>
        <position position="151"/>
    </location>
    <ligand>
        <name>pyridoxal 5'-phosphate</name>
        <dbReference type="ChEBI" id="CHEBI:597326"/>
    </ligand>
</feature>
<feature type="binding site" evidence="12">
    <location>
        <position position="172"/>
    </location>
    <ligand>
        <name>pyridoxal 5'-phosphate</name>
        <dbReference type="ChEBI" id="CHEBI:597326"/>
    </ligand>
</feature>
<feature type="domain" description="Aminotransferase class V" evidence="14">
    <location>
        <begin position="6"/>
        <end position="348"/>
    </location>
</feature>
<comment type="subcellular location">
    <subcellularLocation>
        <location evidence="12">Cytoplasm</location>
    </subcellularLocation>
</comment>
<accession>A0A518CNY6</accession>
<keyword evidence="16" id="KW-1185">Reference proteome</keyword>
<evidence type="ECO:0000259" key="14">
    <source>
        <dbReference type="Pfam" id="PF00266"/>
    </source>
</evidence>
<keyword evidence="7 12" id="KW-0663">Pyridoxal phosphate</keyword>
<organism evidence="15 16">
    <name type="scientific">Polystyrenella longa</name>
    <dbReference type="NCBI Taxonomy" id="2528007"/>
    <lineage>
        <taxon>Bacteria</taxon>
        <taxon>Pseudomonadati</taxon>
        <taxon>Planctomycetota</taxon>
        <taxon>Planctomycetia</taxon>
        <taxon>Planctomycetales</taxon>
        <taxon>Planctomycetaceae</taxon>
        <taxon>Polystyrenella</taxon>
    </lineage>
</organism>
<keyword evidence="5 12" id="KW-0028">Amino-acid biosynthesis</keyword>
<evidence type="ECO:0000256" key="13">
    <source>
        <dbReference type="RuleBase" id="RU004505"/>
    </source>
</evidence>
<dbReference type="GO" id="GO:0004648">
    <property type="term" value="F:O-phospho-L-serine:2-oxoglutarate aminotransferase activity"/>
    <property type="evidence" value="ECO:0007669"/>
    <property type="project" value="UniProtKB-UniRule"/>
</dbReference>
<evidence type="ECO:0000256" key="11">
    <source>
        <dbReference type="ARBA" id="ARBA00049007"/>
    </source>
</evidence>
<proteinExistence type="inferred from homology"/>
<feature type="binding site" evidence="12">
    <location>
        <position position="103"/>
    </location>
    <ligand>
        <name>pyridoxal 5'-phosphate</name>
        <dbReference type="ChEBI" id="CHEBI:597326"/>
    </ligand>
</feature>
<evidence type="ECO:0000256" key="2">
    <source>
        <dbReference type="ARBA" id="ARBA00005099"/>
    </source>
</evidence>
<evidence type="ECO:0000313" key="16">
    <source>
        <dbReference type="Proteomes" id="UP000317178"/>
    </source>
</evidence>
<feature type="binding site" evidence="12">
    <location>
        <begin position="77"/>
        <end position="78"/>
    </location>
    <ligand>
        <name>pyridoxal 5'-phosphate</name>
        <dbReference type="ChEBI" id="CHEBI:597326"/>
    </ligand>
</feature>
<dbReference type="PIRSF" id="PIRSF000525">
    <property type="entry name" value="SerC"/>
    <property type="match status" value="1"/>
</dbReference>